<comment type="caution">
    <text evidence="2">The sequence shown here is derived from an EMBL/GenBank/DDBJ whole genome shotgun (WGS) entry which is preliminary data.</text>
</comment>
<keyword evidence="1" id="KW-1133">Transmembrane helix</keyword>
<dbReference type="EMBL" id="LCKT01000013">
    <property type="protein sequence ID" value="KKU04602.1"/>
    <property type="molecule type" value="Genomic_DNA"/>
</dbReference>
<feature type="transmembrane region" description="Helical" evidence="1">
    <location>
        <begin position="63"/>
        <end position="81"/>
    </location>
</feature>
<organism evidence="2 3">
    <name type="scientific">Candidatus Giovannonibacteria bacterium GW2011_GWA2_45_21</name>
    <dbReference type="NCBI Taxonomy" id="1618649"/>
    <lineage>
        <taxon>Bacteria</taxon>
        <taxon>Candidatus Giovannoniibacteriota</taxon>
    </lineage>
</organism>
<evidence type="ECO:0000313" key="2">
    <source>
        <dbReference type="EMBL" id="KKU04602.1"/>
    </source>
</evidence>
<feature type="transmembrane region" description="Helical" evidence="1">
    <location>
        <begin position="93"/>
        <end position="116"/>
    </location>
</feature>
<dbReference type="Proteomes" id="UP000034696">
    <property type="component" value="Unassembled WGS sequence"/>
</dbReference>
<keyword evidence="1" id="KW-0812">Transmembrane</keyword>
<feature type="transmembrane region" description="Helical" evidence="1">
    <location>
        <begin position="31"/>
        <end position="51"/>
    </location>
</feature>
<sequence>MFWKIYTVIYLLLIIVGTLFVVPSIGSWNFASWEGVIEGVLLAIGAFAFAYKKEWFNKETWKFIFIGILLVWIADIIFYTTNLQFLNFLKPNAIEHGVGTVLFSIVISIPALIAIYKTGFPKENS</sequence>
<keyword evidence="1" id="KW-0472">Membrane</keyword>
<evidence type="ECO:0000256" key="1">
    <source>
        <dbReference type="SAM" id="Phobius"/>
    </source>
</evidence>
<protein>
    <submittedName>
        <fullName evidence="2">Uncharacterized protein</fullName>
    </submittedName>
</protein>
<proteinExistence type="predicted"/>
<name>A0A0G1M973_9BACT</name>
<accession>A0A0G1M973</accession>
<reference evidence="2 3" key="1">
    <citation type="journal article" date="2015" name="Nature">
        <title>rRNA introns, odd ribosomes, and small enigmatic genomes across a large radiation of phyla.</title>
        <authorList>
            <person name="Brown C.T."/>
            <person name="Hug L.A."/>
            <person name="Thomas B.C."/>
            <person name="Sharon I."/>
            <person name="Castelle C.J."/>
            <person name="Singh A."/>
            <person name="Wilkins M.J."/>
            <person name="Williams K.H."/>
            <person name="Banfield J.F."/>
        </authorList>
    </citation>
    <scope>NUCLEOTIDE SEQUENCE [LARGE SCALE GENOMIC DNA]</scope>
</reference>
<feature type="transmembrane region" description="Helical" evidence="1">
    <location>
        <begin position="7"/>
        <end position="25"/>
    </location>
</feature>
<gene>
    <name evidence="2" type="ORF">UX06_C0013G0005</name>
</gene>
<dbReference type="AlphaFoldDB" id="A0A0G1M973"/>
<evidence type="ECO:0000313" key="3">
    <source>
        <dbReference type="Proteomes" id="UP000034696"/>
    </source>
</evidence>